<dbReference type="RefSeq" id="WP_188700228.1">
    <property type="nucleotide sequence ID" value="NZ_BMMQ01000002.1"/>
</dbReference>
<gene>
    <name evidence="1" type="ORF">GCM10010910_09410</name>
</gene>
<organism evidence="1 2">
    <name type="scientific">Microbacterium nanhaiense</name>
    <dbReference type="NCBI Taxonomy" id="1301026"/>
    <lineage>
        <taxon>Bacteria</taxon>
        <taxon>Bacillati</taxon>
        <taxon>Actinomycetota</taxon>
        <taxon>Actinomycetes</taxon>
        <taxon>Micrococcales</taxon>
        <taxon>Microbacteriaceae</taxon>
        <taxon>Microbacterium</taxon>
    </lineage>
</organism>
<comment type="caution">
    <text evidence="1">The sequence shown here is derived from an EMBL/GenBank/DDBJ whole genome shotgun (WGS) entry which is preliminary data.</text>
</comment>
<protein>
    <submittedName>
        <fullName evidence="1">Uncharacterized protein</fullName>
    </submittedName>
</protein>
<evidence type="ECO:0000313" key="2">
    <source>
        <dbReference type="Proteomes" id="UP000638043"/>
    </source>
</evidence>
<proteinExistence type="predicted"/>
<dbReference type="Proteomes" id="UP000638043">
    <property type="component" value="Unassembled WGS sequence"/>
</dbReference>
<dbReference type="EMBL" id="BMMQ01000002">
    <property type="protein sequence ID" value="GGO61487.1"/>
    <property type="molecule type" value="Genomic_DNA"/>
</dbReference>
<reference evidence="2" key="1">
    <citation type="journal article" date="2019" name="Int. J. Syst. Evol. Microbiol.">
        <title>The Global Catalogue of Microorganisms (GCM) 10K type strain sequencing project: providing services to taxonomists for standard genome sequencing and annotation.</title>
        <authorList>
            <consortium name="The Broad Institute Genomics Platform"/>
            <consortium name="The Broad Institute Genome Sequencing Center for Infectious Disease"/>
            <person name="Wu L."/>
            <person name="Ma J."/>
        </authorList>
    </citation>
    <scope>NUCLEOTIDE SEQUENCE [LARGE SCALE GENOMIC DNA]</scope>
    <source>
        <strain evidence="2">CGMCC 4.7181</strain>
    </source>
</reference>
<keyword evidence="2" id="KW-1185">Reference proteome</keyword>
<evidence type="ECO:0000313" key="1">
    <source>
        <dbReference type="EMBL" id="GGO61487.1"/>
    </source>
</evidence>
<sequence length="219" mass="24867">MSTVIDVYPSSAHVPTFKQFADTVQAVLIEHRADPHLAEIVGGVSDAELRPHIERVMEMPGGKHWARFDDETETLDFRGDDYGWLSFPVIEYAFDFYFDDDVNEFEDLPHTAVIAEYAERAALIGSLQGFPFEKTARIEHSWFLRMQAAQPLQTRILAGYVAVALARLTEGFLYSDDGGIDYDRAPADPATFLSWYPEWITHDMLGPSTDDPSMKKEQR</sequence>
<name>A0ABQ2MY47_9MICO</name>
<accession>A0ABQ2MY47</accession>